<dbReference type="PANTHER" id="PTHR16207:SF10">
    <property type="entry name" value="PROTEIN TASOR 2"/>
    <property type="match status" value="1"/>
</dbReference>
<accession>A0AAV3B098</accession>
<evidence type="ECO:0000259" key="2">
    <source>
        <dbReference type="Pfam" id="PF23314"/>
    </source>
</evidence>
<dbReference type="InterPro" id="IPR056242">
    <property type="entry name" value="PIN_TASOR"/>
</dbReference>
<dbReference type="GO" id="GO:0045814">
    <property type="term" value="P:negative regulation of gene expression, epigenetic"/>
    <property type="evidence" value="ECO:0007669"/>
    <property type="project" value="InterPro"/>
</dbReference>
<feature type="domain" description="TASOR alpha/beta" evidence="2">
    <location>
        <begin position="1270"/>
        <end position="1367"/>
    </location>
</feature>
<dbReference type="InterPro" id="IPR056243">
    <property type="entry name" value="TASOR_ab_dom"/>
</dbReference>
<evidence type="ECO:0008006" key="6">
    <source>
        <dbReference type="Google" id="ProtNLM"/>
    </source>
</evidence>
<dbReference type="Pfam" id="PF24630">
    <property type="entry name" value="PIN_TASOR"/>
    <property type="match status" value="1"/>
</dbReference>
<organism evidence="4 5">
    <name type="scientific">Pyxicephalus adspersus</name>
    <name type="common">African bullfrog</name>
    <dbReference type="NCBI Taxonomy" id="30357"/>
    <lineage>
        <taxon>Eukaryota</taxon>
        <taxon>Metazoa</taxon>
        <taxon>Chordata</taxon>
        <taxon>Craniata</taxon>
        <taxon>Vertebrata</taxon>
        <taxon>Euteleostomi</taxon>
        <taxon>Amphibia</taxon>
        <taxon>Batrachia</taxon>
        <taxon>Anura</taxon>
        <taxon>Neobatrachia</taxon>
        <taxon>Ranoidea</taxon>
        <taxon>Pyxicephalidae</taxon>
        <taxon>Pyxicephalinae</taxon>
        <taxon>Pyxicephalus</taxon>
    </lineage>
</organism>
<dbReference type="GO" id="GO:0005654">
    <property type="term" value="C:nucleoplasm"/>
    <property type="evidence" value="ECO:0007669"/>
    <property type="project" value="TreeGrafter"/>
</dbReference>
<protein>
    <recommendedName>
        <fullName evidence="6">Protein FAM208B</fullName>
    </recommendedName>
</protein>
<evidence type="ECO:0000313" key="5">
    <source>
        <dbReference type="Proteomes" id="UP001181693"/>
    </source>
</evidence>
<feature type="compositionally biased region" description="Basic and acidic residues" evidence="1">
    <location>
        <begin position="10"/>
        <end position="24"/>
    </location>
</feature>
<feature type="compositionally biased region" description="Basic and acidic residues" evidence="1">
    <location>
        <begin position="561"/>
        <end position="572"/>
    </location>
</feature>
<comment type="caution">
    <text evidence="4">The sequence shown here is derived from an EMBL/GenBank/DDBJ whole genome shotgun (WGS) entry which is preliminary data.</text>
</comment>
<dbReference type="EMBL" id="DYDO01000002">
    <property type="protein sequence ID" value="DBA31428.1"/>
    <property type="molecule type" value="Genomic_DNA"/>
</dbReference>
<evidence type="ECO:0000313" key="4">
    <source>
        <dbReference type="EMBL" id="DBA31428.1"/>
    </source>
</evidence>
<feature type="region of interest" description="Disordered" evidence="1">
    <location>
        <begin position="556"/>
        <end position="576"/>
    </location>
</feature>
<feature type="region of interest" description="Disordered" evidence="1">
    <location>
        <begin position="1"/>
        <end position="24"/>
    </location>
</feature>
<gene>
    <name evidence="4" type="ORF">GDO54_007281</name>
</gene>
<dbReference type="Pfam" id="PF23314">
    <property type="entry name" value="TASOR_alpha-beta"/>
    <property type="match status" value="1"/>
</dbReference>
<feature type="compositionally biased region" description="Polar residues" evidence="1">
    <location>
        <begin position="50"/>
        <end position="64"/>
    </location>
</feature>
<evidence type="ECO:0000259" key="3">
    <source>
        <dbReference type="Pfam" id="PF24630"/>
    </source>
</evidence>
<name>A0AAV3B098_PYXAD</name>
<dbReference type="Proteomes" id="UP001181693">
    <property type="component" value="Unassembled WGS sequence"/>
</dbReference>
<feature type="domain" description="TASOR PIN" evidence="3">
    <location>
        <begin position="1371"/>
        <end position="1510"/>
    </location>
</feature>
<dbReference type="PANTHER" id="PTHR16207">
    <property type="entry name" value="SET DOMAIN-CONTAINING PROTEIN"/>
    <property type="match status" value="1"/>
</dbReference>
<feature type="region of interest" description="Disordered" evidence="1">
    <location>
        <begin position="270"/>
        <end position="308"/>
    </location>
</feature>
<dbReference type="InterPro" id="IPR046432">
    <property type="entry name" value="TASOR"/>
</dbReference>
<evidence type="ECO:0000256" key="1">
    <source>
        <dbReference type="SAM" id="MobiDB-lite"/>
    </source>
</evidence>
<reference evidence="4" key="1">
    <citation type="thesis" date="2020" institute="ProQuest LLC" country="789 East Eisenhower Parkway, Ann Arbor, MI, USA">
        <title>Comparative Genomics and Chromosome Evolution.</title>
        <authorList>
            <person name="Mudd A.B."/>
        </authorList>
    </citation>
    <scope>NUCLEOTIDE SEQUENCE</scope>
    <source>
        <strain evidence="4">1538</strain>
        <tissue evidence="4">Blood</tissue>
    </source>
</reference>
<feature type="compositionally biased region" description="Polar residues" evidence="1">
    <location>
        <begin position="286"/>
        <end position="299"/>
    </location>
</feature>
<keyword evidence="5" id="KW-1185">Reference proteome</keyword>
<sequence>MQSMQNLKANSEKHETILEPADGRNLLEAKLQDVNVDSSVGQSNEDKESNLSNAHLVSTGSNGSELGMREEESCFINGTKASSFGENQTNVKFSNNENLSSFTSLEHDSNTALLENGKALESGIQLSNGDPSTLKSPEETRILPELLHSEESSEQKEIEDQATCHMHLLAESNNIADSCTGIESKDDKDSNVDLQLTANTNKEDSSTHEEMKTLKQSSDELVECQKESVLANNVTGEVQEMLTAGSSYTQENEHSYVSKIAAFEDMDKLELSPSSNEASDIEDMDTNNACNSDQESPGKTNEEESLSNDKLHLADPSAEAAVSLFHQNDDRSPENDRCLGNAVVMQVSDPDTEMNGNEKPDEILAGQIPLPPCNLGADRIHSIPGVSAGLQANCTEDVDRTLFKPNKVGHIFEMDKGEEPSVNTWTFCDKEDSPQIFSKIFEEDTKCYGKKSSSIDSEDINTADLENLGEKSLLPASEPSKVVNLESPGEKSLLITSTSSMTADLESPDKKASMLDSEFSRAANWKSIGENPPSLGSESSKTAVFESLEEKASLLASESSKTADSESLEEKASLLGSDKAADLESIEEKTSLHDFESSNAADFECTSVFEKLSLEAVSETYTTQISTPAEKQELQMEMQIHSTENLHAEKETIDSTIFSDVLHTEDNLVPDCKETENRCEILEAPTSEAMNEVTTITLVKKSESENPHDSDGATNLPVSTCVDGNVDQLPVIPKSDVTSDAVNVMLAPEQHEKSTKKETQCKKDTTRKEILSKLKRICAGSGISQQTSSNSEDEVFIVHEKPGKWHTGEQKKQADVKIVNLSKPELNTISLAENTSKTQENQTAKSEIPKEKMLQEIASNNISIASVQPVISQETEPLVSQDKCRTPPYDDFTDNMDQDSVQDPSEICCILNTGSISKEQYDRWSDTSDEDIEFLQAYKEPLTRLTSEYFQEECHEFPSSPTEELTFYNEVSRSRKAKHFKRQSGPSASLWEKDEYVSRYHRNSSYPSPKSYGSLIITKKLNDVGRTWPTVHKESVCVGRSELDSIFANRRMVSNDLTQKTLDMEHLRFMCSLKDILRKSSTDVHVSEPPFQTLFDSRSVPGSSGSRSKCRSPLLITVHCQQQRRDYRGHDNLFPSSYYGHPYYEDELRDKPAYYSRTSKKLRTHSYSSPYHFNRLRYESTLDKPNSDISVIIKECTHANHLKLSRVGLSSTATERTSTYPVPEESDWQTRWTLDSTSTKSQTVGNIISDLCTNLHSRLHGVARESTCKNCYFYLSKNNDDDDNDDFFSLTKSLLIKDGYTPIEPQEFCDRQEAESNTLLVIIRNEDVSSQIHKVPCLLQLKLLPNVTFAGVDTPEDLSESVHQDLFQMGGFVVSDKGLLENITIGKLKEVLTILEKMNRTSAWKWFIHYGEFRKLKEDKRTESVSRLKIPLLKSYQQSNVIEILPYHRCDSRTKDLSSDLKCLLGLQSQHIHSRLAVYLSVMPSTETEEFEHNGFLVYDVDTFIRRIQKVDAQLQSSFWL</sequence>
<feature type="region of interest" description="Disordered" evidence="1">
    <location>
        <begin position="36"/>
        <end position="71"/>
    </location>
</feature>
<proteinExistence type="predicted"/>